<dbReference type="Proteomes" id="UP000255233">
    <property type="component" value="Unassembled WGS sequence"/>
</dbReference>
<reference evidence="1 2" key="1">
    <citation type="submission" date="2018-06" db="EMBL/GenBank/DDBJ databases">
        <authorList>
            <consortium name="Pathogen Informatics"/>
            <person name="Doyle S."/>
        </authorList>
    </citation>
    <scope>NUCLEOTIDE SEQUENCE [LARGE SCALE GENOMIC DNA]</scope>
    <source>
        <strain evidence="1 2">NCTC11190</strain>
    </source>
</reference>
<name>A0A379MSC3_9BACT</name>
<dbReference type="STRING" id="880526.GCA_000427365_02173"/>
<dbReference type="AlphaFoldDB" id="A0A379MSC3"/>
<evidence type="ECO:0000313" key="1">
    <source>
        <dbReference type="EMBL" id="SUE34423.1"/>
    </source>
</evidence>
<keyword evidence="2" id="KW-1185">Reference proteome</keyword>
<dbReference type="EMBL" id="UGVL01000001">
    <property type="protein sequence ID" value="SUE34423.1"/>
    <property type="molecule type" value="Genomic_DNA"/>
</dbReference>
<gene>
    <name evidence="1" type="ORF">NCTC11190_01646</name>
</gene>
<sequence>MKVQQITALPINAECKISALATMMLMKKEDRVTNMIIKM</sequence>
<evidence type="ECO:0000313" key="2">
    <source>
        <dbReference type="Proteomes" id="UP000255233"/>
    </source>
</evidence>
<organism evidence="1 2">
    <name type="scientific">Rikenella microfusus</name>
    <dbReference type="NCBI Taxonomy" id="28139"/>
    <lineage>
        <taxon>Bacteria</taxon>
        <taxon>Pseudomonadati</taxon>
        <taxon>Bacteroidota</taxon>
        <taxon>Bacteroidia</taxon>
        <taxon>Bacteroidales</taxon>
        <taxon>Rikenellaceae</taxon>
        <taxon>Rikenella</taxon>
    </lineage>
</organism>
<accession>A0A379MSC3</accession>
<proteinExistence type="predicted"/>
<protein>
    <submittedName>
        <fullName evidence="1">Uncharacterized protein</fullName>
    </submittedName>
</protein>